<feature type="chain" id="PRO_5045167701" evidence="3">
    <location>
        <begin position="33"/>
        <end position="372"/>
    </location>
</feature>
<keyword evidence="6" id="KW-1185">Reference proteome</keyword>
<reference evidence="5 6" key="1">
    <citation type="submission" date="2021-03" db="EMBL/GenBank/DDBJ databases">
        <title>Tianweitania aestuarii sp. nov., isolated from a tidal flat.</title>
        <authorList>
            <person name="Park S."/>
            <person name="Yoon J.-H."/>
        </authorList>
    </citation>
    <scope>NUCLEOTIDE SEQUENCE [LARGE SCALE GENOMIC DNA]</scope>
    <source>
        <strain evidence="5 6">BSSL-BM11</strain>
    </source>
</reference>
<evidence type="ECO:0000259" key="4">
    <source>
        <dbReference type="Pfam" id="PF09375"/>
    </source>
</evidence>
<evidence type="ECO:0000313" key="5">
    <source>
        <dbReference type="EMBL" id="MBS9719136.1"/>
    </source>
</evidence>
<evidence type="ECO:0000256" key="3">
    <source>
        <dbReference type="SAM" id="SignalP"/>
    </source>
</evidence>
<dbReference type="InterPro" id="IPR018976">
    <property type="entry name" value="Imelysin-like"/>
</dbReference>
<dbReference type="Proteomes" id="UP001297272">
    <property type="component" value="Unassembled WGS sequence"/>
</dbReference>
<keyword evidence="2 3" id="KW-0732">Signal</keyword>
<dbReference type="InterPro" id="IPR034984">
    <property type="entry name" value="Imelysin-like_IPPA"/>
</dbReference>
<dbReference type="Pfam" id="PF09375">
    <property type="entry name" value="Peptidase_M75"/>
    <property type="match status" value="1"/>
</dbReference>
<gene>
    <name evidence="5" type="ORF">JYU29_00375</name>
</gene>
<protein>
    <submittedName>
        <fullName evidence="5">Peptidase M75, Imelysin</fullName>
    </submittedName>
</protein>
<dbReference type="RefSeq" id="WP_213982818.1">
    <property type="nucleotide sequence ID" value="NZ_JAFMNX010000001.1"/>
</dbReference>
<dbReference type="Gene3D" id="1.20.1420.20">
    <property type="entry name" value="M75 peptidase, HXXE motif"/>
    <property type="match status" value="1"/>
</dbReference>
<evidence type="ECO:0000256" key="2">
    <source>
        <dbReference type="ARBA" id="ARBA00022729"/>
    </source>
</evidence>
<evidence type="ECO:0000313" key="6">
    <source>
        <dbReference type="Proteomes" id="UP001297272"/>
    </source>
</evidence>
<comment type="caution">
    <text evidence="5">The sequence shown here is derived from an EMBL/GenBank/DDBJ whole genome shotgun (WGS) entry which is preliminary data.</text>
</comment>
<dbReference type="CDD" id="cd14659">
    <property type="entry name" value="Imelysin-like_IPPA"/>
    <property type="match status" value="1"/>
</dbReference>
<name>A0ABS5RQ24_9HYPH</name>
<organism evidence="5 6">
    <name type="scientific">Tianweitania aestuarii</name>
    <dbReference type="NCBI Taxonomy" id="2814886"/>
    <lineage>
        <taxon>Bacteria</taxon>
        <taxon>Pseudomonadati</taxon>
        <taxon>Pseudomonadota</taxon>
        <taxon>Alphaproteobacteria</taxon>
        <taxon>Hyphomicrobiales</taxon>
        <taxon>Phyllobacteriaceae</taxon>
        <taxon>Tianweitania</taxon>
    </lineage>
</organism>
<sequence>MRWCASWNRFEGLRTSVVALLSMVAFTLPAHAAIEDAKARSIITAAIGDFVRPAYADFARSTQELSESVGALCAQPSQSSLDDARARFIDAVGAWSQAEVIRFGPITAENRQERILFWPDRRGIGLKQVQAILASKDETATDRASLATKSVAAQGLGALEFVLFGTDAETLTGADGTFRCRYAAAIAANLDGIADDLSTAWQDTDGISWLWSRFGPDNDRYRNSAEALGELVDVVVHGLEQVRDVRLNGFLGTKPEADKPKSAIYWRSGQTVTSLAGNLSAMRRLMDVSGIDGLVSSEGEWIPDAVDYEFANAQAITGPLRDEPIDRLLQDPAERGSLEFLRIATSSLSGLVGQRLTGDIGLTVGFSSLDGD</sequence>
<dbReference type="EMBL" id="JAFMNX010000001">
    <property type="protein sequence ID" value="MBS9719136.1"/>
    <property type="molecule type" value="Genomic_DNA"/>
</dbReference>
<feature type="signal peptide" evidence="3">
    <location>
        <begin position="1"/>
        <end position="32"/>
    </location>
</feature>
<evidence type="ECO:0000256" key="1">
    <source>
        <dbReference type="ARBA" id="ARBA00004196"/>
    </source>
</evidence>
<proteinExistence type="predicted"/>
<accession>A0ABS5RQ24</accession>
<dbReference type="InterPro" id="IPR038352">
    <property type="entry name" value="Imelysin_sf"/>
</dbReference>
<comment type="subcellular location">
    <subcellularLocation>
        <location evidence="1">Cell envelope</location>
    </subcellularLocation>
</comment>
<feature type="domain" description="Imelysin-like" evidence="4">
    <location>
        <begin position="52"/>
        <end position="336"/>
    </location>
</feature>